<evidence type="ECO:0000256" key="1">
    <source>
        <dbReference type="ARBA" id="ARBA00004651"/>
    </source>
</evidence>
<feature type="compositionally biased region" description="Gly residues" evidence="6">
    <location>
        <begin position="248"/>
        <end position="257"/>
    </location>
</feature>
<evidence type="ECO:0000313" key="10">
    <source>
        <dbReference type="Proteomes" id="UP000292235"/>
    </source>
</evidence>
<keyword evidence="3 7" id="KW-0812">Transmembrane</keyword>
<feature type="domain" description="RDD" evidence="8">
    <location>
        <begin position="78"/>
        <end position="218"/>
    </location>
</feature>
<reference evidence="9 10" key="1">
    <citation type="submission" date="2019-02" db="EMBL/GenBank/DDBJ databases">
        <authorList>
            <person name="Khodamoradi S."/>
            <person name="Hahnke R.L."/>
            <person name="Kaempfer P."/>
            <person name="Schumann P."/>
            <person name="Rohde M."/>
            <person name="Steinert M."/>
            <person name="Luzhetskyy A."/>
            <person name="Wink J."/>
            <person name="Ruckert C."/>
        </authorList>
    </citation>
    <scope>NUCLEOTIDE SEQUENCE [LARGE SCALE GENOMIC DNA]</scope>
    <source>
        <strain evidence="9 10">M2</strain>
    </source>
</reference>
<evidence type="ECO:0000259" key="8">
    <source>
        <dbReference type="Pfam" id="PF06271"/>
    </source>
</evidence>
<dbReference type="Proteomes" id="UP000292235">
    <property type="component" value="Chromosome"/>
</dbReference>
<dbReference type="AlphaFoldDB" id="A0A4P6PZD7"/>
<dbReference type="Pfam" id="PF06271">
    <property type="entry name" value="RDD"/>
    <property type="match status" value="1"/>
</dbReference>
<evidence type="ECO:0000256" key="4">
    <source>
        <dbReference type="ARBA" id="ARBA00022989"/>
    </source>
</evidence>
<dbReference type="KEGG" id="strr:EKD16_08545"/>
<dbReference type="EMBL" id="CP036455">
    <property type="protein sequence ID" value="QBI53503.1"/>
    <property type="molecule type" value="Genomic_DNA"/>
</dbReference>
<dbReference type="GO" id="GO:0005886">
    <property type="term" value="C:plasma membrane"/>
    <property type="evidence" value="ECO:0007669"/>
    <property type="project" value="UniProtKB-SubCell"/>
</dbReference>
<dbReference type="InterPro" id="IPR051791">
    <property type="entry name" value="Pra-immunoreactive"/>
</dbReference>
<feature type="transmembrane region" description="Helical" evidence="7">
    <location>
        <begin position="183"/>
        <end position="205"/>
    </location>
</feature>
<evidence type="ECO:0000313" key="9">
    <source>
        <dbReference type="EMBL" id="QBI53503.1"/>
    </source>
</evidence>
<gene>
    <name evidence="9" type="ORF">EKD16_08545</name>
</gene>
<organism evidence="9 10">
    <name type="scientific">Streptomonospora litoralis</name>
    <dbReference type="NCBI Taxonomy" id="2498135"/>
    <lineage>
        <taxon>Bacteria</taxon>
        <taxon>Bacillati</taxon>
        <taxon>Actinomycetota</taxon>
        <taxon>Actinomycetes</taxon>
        <taxon>Streptosporangiales</taxon>
        <taxon>Nocardiopsidaceae</taxon>
        <taxon>Streptomonospora</taxon>
    </lineage>
</organism>
<keyword evidence="4 7" id="KW-1133">Transmembrane helix</keyword>
<dbReference type="PANTHER" id="PTHR36115">
    <property type="entry name" value="PROLINE-RICH ANTIGEN HOMOLOG-RELATED"/>
    <property type="match status" value="1"/>
</dbReference>
<feature type="transmembrane region" description="Helical" evidence="7">
    <location>
        <begin position="124"/>
        <end position="146"/>
    </location>
</feature>
<dbReference type="InterPro" id="IPR010432">
    <property type="entry name" value="RDD"/>
</dbReference>
<feature type="region of interest" description="Disordered" evidence="6">
    <location>
        <begin position="12"/>
        <end position="34"/>
    </location>
</feature>
<evidence type="ECO:0000256" key="7">
    <source>
        <dbReference type="SAM" id="Phobius"/>
    </source>
</evidence>
<evidence type="ECO:0000256" key="6">
    <source>
        <dbReference type="SAM" id="MobiDB-lite"/>
    </source>
</evidence>
<name>A0A4P6PZD7_9ACTN</name>
<evidence type="ECO:0000256" key="5">
    <source>
        <dbReference type="ARBA" id="ARBA00023136"/>
    </source>
</evidence>
<keyword evidence="5 7" id="KW-0472">Membrane</keyword>
<feature type="transmembrane region" description="Helical" evidence="7">
    <location>
        <begin position="87"/>
        <end position="112"/>
    </location>
</feature>
<sequence length="257" mass="26521">MSDPYGHHAYPPRYGPGAYEPGAHGPGVPAPQAPPALAYPQPVYGAPPPPPPGYQAPAGYAGYGPPGAPEAPLSPPPASFGARAGAYLIDLVPAAAIAAAALYGPLFLLIWLLDPNNSATGENIVLTCIPLAFLLSAFCSFSYYWIPHARSGRTLGKLVLGIRVIRMKTGEPPSLGLSAGRQLVALAMASLSCIGLLVDLLWPLWDGPLCQALHDKAVGTRVVKVRGLTAGPYPEQEAAFHGPSPYSGPGGTGGGRY</sequence>
<keyword evidence="10" id="KW-1185">Reference proteome</keyword>
<accession>A0A4P6PZD7</accession>
<proteinExistence type="predicted"/>
<feature type="region of interest" description="Disordered" evidence="6">
    <location>
        <begin position="234"/>
        <end position="257"/>
    </location>
</feature>
<protein>
    <submittedName>
        <fullName evidence="9">RDD family protein</fullName>
    </submittedName>
</protein>
<dbReference type="OrthoDB" id="9774993at2"/>
<dbReference type="RefSeq" id="WP_131097855.1">
    <property type="nucleotide sequence ID" value="NZ_CP036455.1"/>
</dbReference>
<comment type="subcellular location">
    <subcellularLocation>
        <location evidence="1">Cell membrane</location>
        <topology evidence="1">Multi-pass membrane protein</topology>
    </subcellularLocation>
</comment>
<evidence type="ECO:0000256" key="3">
    <source>
        <dbReference type="ARBA" id="ARBA00022692"/>
    </source>
</evidence>
<keyword evidence="2" id="KW-1003">Cell membrane</keyword>
<evidence type="ECO:0000256" key="2">
    <source>
        <dbReference type="ARBA" id="ARBA00022475"/>
    </source>
</evidence>